<sequence length="144" mass="16024">MAAISRICVDWTLWGEFHDRYDPSAVRKRSLPLMAFTAGNAHHTCRVCLFTLFHFVEMESCLISHIRIRVEIHQEAGTDPSSPLPGEWIGDASFSPGEAGNGIYFSKSVAISPKREPSPLDSPPADGACSMMRSAMREKGMLWR</sequence>
<name>A0A4U8YTX1_9BACT</name>
<dbReference type="Proteomes" id="UP000507962">
    <property type="component" value="Unassembled WGS sequence"/>
</dbReference>
<gene>
    <name evidence="1" type="ORF">MSL71_29790</name>
</gene>
<organism evidence="1 2">
    <name type="scientific">Desulfoluna butyratoxydans</name>
    <dbReference type="NCBI Taxonomy" id="231438"/>
    <lineage>
        <taxon>Bacteria</taxon>
        <taxon>Pseudomonadati</taxon>
        <taxon>Thermodesulfobacteriota</taxon>
        <taxon>Desulfobacteria</taxon>
        <taxon>Desulfobacterales</taxon>
        <taxon>Desulfolunaceae</taxon>
        <taxon>Desulfoluna</taxon>
    </lineage>
</organism>
<reference evidence="1 2" key="1">
    <citation type="submission" date="2019-03" db="EMBL/GenBank/DDBJ databases">
        <authorList>
            <person name="Nijsse B."/>
        </authorList>
    </citation>
    <scope>NUCLEOTIDE SEQUENCE [LARGE SCALE GENOMIC DNA]</scope>
    <source>
        <strain evidence="1">Desulfoluna butyratoxydans MSL71</strain>
    </source>
</reference>
<accession>A0A4U8YTX1</accession>
<evidence type="ECO:0000313" key="1">
    <source>
        <dbReference type="EMBL" id="VFQ45322.1"/>
    </source>
</evidence>
<dbReference type="EMBL" id="CAADHO010000005">
    <property type="protein sequence ID" value="VFQ45322.1"/>
    <property type="molecule type" value="Genomic_DNA"/>
</dbReference>
<dbReference type="AlphaFoldDB" id="A0A4U8YTX1"/>
<protein>
    <submittedName>
        <fullName evidence="1">Uncharacterized protein</fullName>
    </submittedName>
</protein>
<evidence type="ECO:0000313" key="2">
    <source>
        <dbReference type="Proteomes" id="UP000507962"/>
    </source>
</evidence>
<keyword evidence="2" id="KW-1185">Reference proteome</keyword>
<proteinExistence type="predicted"/>